<dbReference type="Proteomes" id="UP000319852">
    <property type="component" value="Chromosome"/>
</dbReference>
<sequence length="252" mass="28674">MSEATTTAQPGDEKLRKYLTFMLGANPQVESERIVSRRMKALKIAAEIAPELKQVQALQEGLQETLAKLEELRRGVWTEPAERMRGELSAIDIVAHPHLEPVVARLGTLLKHRQALAAVAVGNATADTEFITHFREVLSAAPQLRSELRERAVSAFTDRKLRKAGRRTLKRLQQEVPEICELETEWIASLKKQKTKWFQGTSKPLSQMLVTRETWFDKAVYYFWTAVKWMFMAYIIFVILGVIIAIITGAKK</sequence>
<evidence type="ECO:0000313" key="2">
    <source>
        <dbReference type="EMBL" id="QDS96754.1"/>
    </source>
</evidence>
<keyword evidence="1" id="KW-1133">Transmembrane helix</keyword>
<organism evidence="2 3">
    <name type="scientific">Adhaeretor mobilis</name>
    <dbReference type="NCBI Taxonomy" id="1930276"/>
    <lineage>
        <taxon>Bacteria</taxon>
        <taxon>Pseudomonadati</taxon>
        <taxon>Planctomycetota</taxon>
        <taxon>Planctomycetia</taxon>
        <taxon>Pirellulales</taxon>
        <taxon>Lacipirellulaceae</taxon>
        <taxon>Adhaeretor</taxon>
    </lineage>
</organism>
<accession>A0A517MPF7</accession>
<protein>
    <submittedName>
        <fullName evidence="2">Uncharacterized protein</fullName>
    </submittedName>
</protein>
<gene>
    <name evidence="2" type="ORF">HG15A2_00120</name>
</gene>
<evidence type="ECO:0000256" key="1">
    <source>
        <dbReference type="SAM" id="Phobius"/>
    </source>
</evidence>
<dbReference type="RefSeq" id="WP_145056618.1">
    <property type="nucleotide sequence ID" value="NZ_CP036263.1"/>
</dbReference>
<dbReference type="KEGG" id="amob:HG15A2_00120"/>
<proteinExistence type="predicted"/>
<dbReference type="EMBL" id="CP036263">
    <property type="protein sequence ID" value="QDS96754.1"/>
    <property type="molecule type" value="Genomic_DNA"/>
</dbReference>
<feature type="transmembrane region" description="Helical" evidence="1">
    <location>
        <begin position="221"/>
        <end position="247"/>
    </location>
</feature>
<keyword evidence="1" id="KW-0812">Transmembrane</keyword>
<keyword evidence="3" id="KW-1185">Reference proteome</keyword>
<dbReference type="AlphaFoldDB" id="A0A517MPF7"/>
<evidence type="ECO:0000313" key="3">
    <source>
        <dbReference type="Proteomes" id="UP000319852"/>
    </source>
</evidence>
<keyword evidence="1" id="KW-0472">Membrane</keyword>
<reference evidence="2 3" key="1">
    <citation type="submission" date="2019-02" db="EMBL/GenBank/DDBJ databases">
        <title>Deep-cultivation of Planctomycetes and their phenomic and genomic characterization uncovers novel biology.</title>
        <authorList>
            <person name="Wiegand S."/>
            <person name="Jogler M."/>
            <person name="Boedeker C."/>
            <person name="Pinto D."/>
            <person name="Vollmers J."/>
            <person name="Rivas-Marin E."/>
            <person name="Kohn T."/>
            <person name="Peeters S.H."/>
            <person name="Heuer A."/>
            <person name="Rast P."/>
            <person name="Oberbeckmann S."/>
            <person name="Bunk B."/>
            <person name="Jeske O."/>
            <person name="Meyerdierks A."/>
            <person name="Storesund J.E."/>
            <person name="Kallscheuer N."/>
            <person name="Luecker S."/>
            <person name="Lage O.M."/>
            <person name="Pohl T."/>
            <person name="Merkel B.J."/>
            <person name="Hornburger P."/>
            <person name="Mueller R.-W."/>
            <person name="Bruemmer F."/>
            <person name="Labrenz M."/>
            <person name="Spormann A.M."/>
            <person name="Op den Camp H."/>
            <person name="Overmann J."/>
            <person name="Amann R."/>
            <person name="Jetten M.S.M."/>
            <person name="Mascher T."/>
            <person name="Medema M.H."/>
            <person name="Devos D.P."/>
            <person name="Kaster A.-K."/>
            <person name="Ovreas L."/>
            <person name="Rohde M."/>
            <person name="Galperin M.Y."/>
            <person name="Jogler C."/>
        </authorList>
    </citation>
    <scope>NUCLEOTIDE SEQUENCE [LARGE SCALE GENOMIC DNA]</scope>
    <source>
        <strain evidence="2 3">HG15A2</strain>
    </source>
</reference>
<name>A0A517MPF7_9BACT</name>